<evidence type="ECO:0000313" key="3">
    <source>
        <dbReference type="EMBL" id="GLC84025.1"/>
    </source>
</evidence>
<protein>
    <submittedName>
        <fullName evidence="3">Uncharacterized protein</fullName>
    </submittedName>
</protein>
<feature type="region of interest" description="Disordered" evidence="1">
    <location>
        <begin position="1"/>
        <end position="28"/>
    </location>
</feature>
<proteinExistence type="predicted"/>
<keyword evidence="2" id="KW-0472">Membrane</keyword>
<feature type="transmembrane region" description="Helical" evidence="2">
    <location>
        <begin position="119"/>
        <end position="141"/>
    </location>
</feature>
<keyword evidence="4" id="KW-1185">Reference proteome</keyword>
<accession>A0ABQ5NE79</accession>
<keyword evidence="2" id="KW-1133">Transmembrane helix</keyword>
<sequence length="371" mass="40344">MVEQQRSRYTGGAEGAPPLPPPGGYQGARRTSTGLDAAAGLAPASGDVVYTSAPPAEKKGVNALGLVAITATGLFVLVMLLMMGAGGTDALYGASMIVVQFVVLGVIVAALFTVRGRTLGVIALAVTLVFNVATVGAMGALRSAATHAYGGTKSDKQKHEEAYPGIKGVPERQALDNPSLEDVQAQGDQVMAKVRERLTQQFGFSWVQTGKVDVSPERNGYGGESMLQKYTSTVWTTEQPVQDTRRKRDVMRVVNQVLAENGMSDLYALNEPGVMGISNDMLTKLYGSDDPERQHTWEYYSDTYPDPLRFYTYVYDLSKDQTGDFRTQREAFKQQSGEPLEGVQLVVFARQVLQEKDRAAYEQKLKDYPGF</sequence>
<evidence type="ECO:0000256" key="1">
    <source>
        <dbReference type="SAM" id="MobiDB-lite"/>
    </source>
</evidence>
<keyword evidence="2" id="KW-0812">Transmembrane</keyword>
<evidence type="ECO:0000256" key="2">
    <source>
        <dbReference type="SAM" id="Phobius"/>
    </source>
</evidence>
<feature type="transmembrane region" description="Helical" evidence="2">
    <location>
        <begin position="90"/>
        <end position="112"/>
    </location>
</feature>
<organism evidence="3 4">
    <name type="scientific">Microbacterium arabinogalactanolyticum</name>
    <dbReference type="NCBI Taxonomy" id="69365"/>
    <lineage>
        <taxon>Bacteria</taxon>
        <taxon>Bacillati</taxon>
        <taxon>Actinomycetota</taxon>
        <taxon>Actinomycetes</taxon>
        <taxon>Micrococcales</taxon>
        <taxon>Microbacteriaceae</taxon>
        <taxon>Microbacterium</taxon>
    </lineage>
</organism>
<reference evidence="3" key="1">
    <citation type="submission" date="2022-08" db="EMBL/GenBank/DDBJ databases">
        <title>Draft genome sequence of Microbacterium arabinogalactanolyticum JCM 9171.</title>
        <authorList>
            <person name="Fujita K."/>
            <person name="Ishiwata A."/>
            <person name="Fushinobu S."/>
        </authorList>
    </citation>
    <scope>NUCLEOTIDE SEQUENCE</scope>
    <source>
        <strain evidence="3">JCM 9171</strain>
    </source>
</reference>
<dbReference type="EMBL" id="BRZC01000003">
    <property type="protein sequence ID" value="GLC84025.1"/>
    <property type="molecule type" value="Genomic_DNA"/>
</dbReference>
<evidence type="ECO:0000313" key="4">
    <source>
        <dbReference type="Proteomes" id="UP001165068"/>
    </source>
</evidence>
<name>A0ABQ5NE79_9MICO</name>
<gene>
    <name evidence="3" type="ORF">MIAR_06130</name>
</gene>
<dbReference type="Proteomes" id="UP001165068">
    <property type="component" value="Unassembled WGS sequence"/>
</dbReference>
<dbReference type="RefSeq" id="WP_285631148.1">
    <property type="nucleotide sequence ID" value="NZ_BAAAUK010000003.1"/>
</dbReference>
<comment type="caution">
    <text evidence="3">The sequence shown here is derived from an EMBL/GenBank/DDBJ whole genome shotgun (WGS) entry which is preliminary data.</text>
</comment>
<feature type="transmembrane region" description="Helical" evidence="2">
    <location>
        <begin position="63"/>
        <end position="84"/>
    </location>
</feature>